<dbReference type="EMBL" id="VDUX01000004">
    <property type="protein sequence ID" value="TXL60600.1"/>
    <property type="molecule type" value="Genomic_DNA"/>
</dbReference>
<proteinExistence type="predicted"/>
<dbReference type="GO" id="GO:0005886">
    <property type="term" value="C:plasma membrane"/>
    <property type="evidence" value="ECO:0007669"/>
    <property type="project" value="UniProtKB-SubCell"/>
</dbReference>
<accession>A0A5C8NH91</accession>
<reference evidence="9 10" key="1">
    <citation type="submission" date="2019-06" db="EMBL/GenBank/DDBJ databases">
        <title>Aeromicrobium sp. nov., isolated from a maize field.</title>
        <authorList>
            <person name="Lin S.-Y."/>
            <person name="Tsai C.-F."/>
            <person name="Young C.-C."/>
        </authorList>
    </citation>
    <scope>NUCLEOTIDE SEQUENCE [LARGE SCALE GENOMIC DNA]</scope>
    <source>
        <strain evidence="9 10">CC-CFT486</strain>
    </source>
</reference>
<evidence type="ECO:0000313" key="10">
    <source>
        <dbReference type="Proteomes" id="UP000321571"/>
    </source>
</evidence>
<dbReference type="OrthoDB" id="3748275at2"/>
<feature type="transmembrane region" description="Helical" evidence="7">
    <location>
        <begin position="101"/>
        <end position="126"/>
    </location>
</feature>
<keyword evidence="3 7" id="KW-0812">Transmembrane</keyword>
<keyword evidence="5 7" id="KW-0472">Membrane</keyword>
<evidence type="ECO:0000256" key="4">
    <source>
        <dbReference type="ARBA" id="ARBA00022989"/>
    </source>
</evidence>
<evidence type="ECO:0000256" key="1">
    <source>
        <dbReference type="ARBA" id="ARBA00004651"/>
    </source>
</evidence>
<keyword evidence="10" id="KW-1185">Reference proteome</keyword>
<feature type="transmembrane region" description="Helical" evidence="7">
    <location>
        <begin position="147"/>
        <end position="163"/>
    </location>
</feature>
<protein>
    <recommendedName>
        <fullName evidence="8">Type II secretion system protein GspF domain-containing protein</fullName>
    </recommendedName>
</protein>
<gene>
    <name evidence="9" type="ORF">FHP06_09155</name>
</gene>
<evidence type="ECO:0000256" key="5">
    <source>
        <dbReference type="ARBA" id="ARBA00023136"/>
    </source>
</evidence>
<evidence type="ECO:0000256" key="7">
    <source>
        <dbReference type="SAM" id="Phobius"/>
    </source>
</evidence>
<keyword evidence="4 7" id="KW-1133">Transmembrane helix</keyword>
<dbReference type="PANTHER" id="PTHR35007:SF4">
    <property type="entry name" value="CONSERVED TRANSMEMBRANE PROTEIN-RELATED"/>
    <property type="match status" value="1"/>
</dbReference>
<evidence type="ECO:0000256" key="6">
    <source>
        <dbReference type="SAM" id="MobiDB-lite"/>
    </source>
</evidence>
<evidence type="ECO:0000259" key="8">
    <source>
        <dbReference type="Pfam" id="PF00482"/>
    </source>
</evidence>
<sequence>MRHGPRQLPVRRPGEVRGPGRRRRTAAGSSAQPAGGRALARPPPRPRRARAAAPASDRDAGRRRRRVGALSAGPHVRRRRDVPRTCLGPPRRPPPASTVTALAGGAAAFAALAVLLARPPGAWIVAIRTGRIGGPSWSRLRRLGRPVGGVLVVTAVVVVASVAGPPRVVVAATALGAALFVWRQVVAVRTRTAAGRRRTDTCVALDLLAAELRAGILPQHALAALGDDVPALRPAATAAAHGGDVPAALRTAGREPGASALHDLAAAWQVAERVGAPLAGVLDRVAATVRDDAEVEREVRSEAAPARATGRLMAVLPVLGLSLGAGLGADPVHVLTGTLPGSLCLATGVALACAGVAWVDRIAAAPEVGR</sequence>
<dbReference type="InterPro" id="IPR018076">
    <property type="entry name" value="T2SS_GspF_dom"/>
</dbReference>
<comment type="caution">
    <text evidence="9">The sequence shown here is derived from an EMBL/GenBank/DDBJ whole genome shotgun (WGS) entry which is preliminary data.</text>
</comment>
<feature type="transmembrane region" description="Helical" evidence="7">
    <location>
        <begin position="169"/>
        <end position="188"/>
    </location>
</feature>
<dbReference type="AlphaFoldDB" id="A0A5C8NH91"/>
<evidence type="ECO:0000256" key="2">
    <source>
        <dbReference type="ARBA" id="ARBA00022475"/>
    </source>
</evidence>
<dbReference type="Proteomes" id="UP000321571">
    <property type="component" value="Unassembled WGS sequence"/>
</dbReference>
<feature type="domain" description="Type II secretion system protein GspF" evidence="8">
    <location>
        <begin position="205"/>
        <end position="322"/>
    </location>
</feature>
<comment type="subcellular location">
    <subcellularLocation>
        <location evidence="1">Cell membrane</location>
        <topology evidence="1">Multi-pass membrane protein</topology>
    </subcellularLocation>
</comment>
<evidence type="ECO:0000313" key="9">
    <source>
        <dbReference type="EMBL" id="TXL60600.1"/>
    </source>
</evidence>
<name>A0A5C8NH91_9ACTN</name>
<dbReference type="Pfam" id="PF00482">
    <property type="entry name" value="T2SSF"/>
    <property type="match status" value="1"/>
</dbReference>
<dbReference type="PANTHER" id="PTHR35007">
    <property type="entry name" value="INTEGRAL MEMBRANE PROTEIN-RELATED"/>
    <property type="match status" value="1"/>
</dbReference>
<feature type="region of interest" description="Disordered" evidence="6">
    <location>
        <begin position="1"/>
        <end position="97"/>
    </location>
</feature>
<evidence type="ECO:0000256" key="3">
    <source>
        <dbReference type="ARBA" id="ARBA00022692"/>
    </source>
</evidence>
<keyword evidence="2" id="KW-1003">Cell membrane</keyword>
<organism evidence="9 10">
    <name type="scientific">Aeromicrobium terrae</name>
    <dbReference type="NCBI Taxonomy" id="2498846"/>
    <lineage>
        <taxon>Bacteria</taxon>
        <taxon>Bacillati</taxon>
        <taxon>Actinomycetota</taxon>
        <taxon>Actinomycetes</taxon>
        <taxon>Propionibacteriales</taxon>
        <taxon>Nocardioidaceae</taxon>
        <taxon>Aeromicrobium</taxon>
    </lineage>
</organism>